<name>A0A1H4M5A7_9BACT</name>
<dbReference type="SUPFAM" id="SSF46785">
    <property type="entry name" value="Winged helix' DNA-binding domain"/>
    <property type="match status" value="1"/>
</dbReference>
<evidence type="ECO:0000256" key="1">
    <source>
        <dbReference type="ARBA" id="ARBA00023015"/>
    </source>
</evidence>
<evidence type="ECO:0000256" key="3">
    <source>
        <dbReference type="ARBA" id="ARBA00023163"/>
    </source>
</evidence>
<dbReference type="InterPro" id="IPR036390">
    <property type="entry name" value="WH_DNA-bd_sf"/>
</dbReference>
<dbReference type="PANTHER" id="PTHR43537">
    <property type="entry name" value="TRANSCRIPTIONAL REGULATOR, GNTR FAMILY"/>
    <property type="match status" value="1"/>
</dbReference>
<sequence>MKAYQLIQGKIASGDLPAGSLLSELALSKELGSSRTPVREAAGQLLAEGLLELSPGGGLVVTQLSRQSIIDLYELREALEVFAVGRAAREGVRPADRQKLESLLDETQTLLKELKTSGKVELNAEQMKRFAVADLGFHAMLIRLASNARILKVVNDTRLMIRIFAIQRSGHRRDELERIHKHHRSILQAVLKGDEDEAKRLLGEHIQASGRERLDEFDLWERENHLAALDRAAHFRM</sequence>
<dbReference type="GO" id="GO:0003677">
    <property type="term" value="F:DNA binding"/>
    <property type="evidence" value="ECO:0007669"/>
    <property type="project" value="UniProtKB-KW"/>
</dbReference>
<dbReference type="PROSITE" id="PS50949">
    <property type="entry name" value="HTH_GNTR"/>
    <property type="match status" value="1"/>
</dbReference>
<protein>
    <submittedName>
        <fullName evidence="5">DNA-binding transcriptional regulator, GntR family</fullName>
    </submittedName>
</protein>
<dbReference type="GO" id="GO:0003700">
    <property type="term" value="F:DNA-binding transcription factor activity"/>
    <property type="evidence" value="ECO:0007669"/>
    <property type="project" value="InterPro"/>
</dbReference>
<keyword evidence="1" id="KW-0805">Transcription regulation</keyword>
<evidence type="ECO:0000313" key="5">
    <source>
        <dbReference type="EMBL" id="SEB78250.1"/>
    </source>
</evidence>
<evidence type="ECO:0000259" key="4">
    <source>
        <dbReference type="PROSITE" id="PS50949"/>
    </source>
</evidence>
<gene>
    <name evidence="5" type="ORF">SAMN05443244_1826</name>
</gene>
<dbReference type="Proteomes" id="UP000182409">
    <property type="component" value="Unassembled WGS sequence"/>
</dbReference>
<dbReference type="EMBL" id="FNSD01000001">
    <property type="protein sequence ID" value="SEB78250.1"/>
    <property type="molecule type" value="Genomic_DNA"/>
</dbReference>
<feature type="domain" description="HTH gntR-type" evidence="4">
    <location>
        <begin position="1"/>
        <end position="64"/>
    </location>
</feature>
<dbReference type="Gene3D" id="1.10.10.10">
    <property type="entry name" value="Winged helix-like DNA-binding domain superfamily/Winged helix DNA-binding domain"/>
    <property type="match status" value="1"/>
</dbReference>
<dbReference type="SMART" id="SM00895">
    <property type="entry name" value="FCD"/>
    <property type="match status" value="1"/>
</dbReference>
<dbReference type="InterPro" id="IPR008920">
    <property type="entry name" value="TF_FadR/GntR_C"/>
</dbReference>
<dbReference type="SUPFAM" id="SSF48008">
    <property type="entry name" value="GntR ligand-binding domain-like"/>
    <property type="match status" value="1"/>
</dbReference>
<proteinExistence type="predicted"/>
<dbReference type="InterPro" id="IPR011711">
    <property type="entry name" value="GntR_C"/>
</dbReference>
<dbReference type="AlphaFoldDB" id="A0A1H4M5A7"/>
<evidence type="ECO:0000313" key="6">
    <source>
        <dbReference type="Proteomes" id="UP000182409"/>
    </source>
</evidence>
<reference evidence="5 6" key="1">
    <citation type="submission" date="2016-10" db="EMBL/GenBank/DDBJ databases">
        <authorList>
            <person name="de Groot N.N."/>
        </authorList>
    </citation>
    <scope>NUCLEOTIDE SEQUENCE [LARGE SCALE GENOMIC DNA]</scope>
    <source>
        <strain evidence="5 6">AB35.6</strain>
    </source>
</reference>
<dbReference type="PANTHER" id="PTHR43537:SF49">
    <property type="entry name" value="TRANSCRIPTIONAL REGULATORY PROTEIN"/>
    <property type="match status" value="1"/>
</dbReference>
<dbReference type="Pfam" id="PF00392">
    <property type="entry name" value="GntR"/>
    <property type="match status" value="1"/>
</dbReference>
<dbReference type="OrthoDB" id="114741at2"/>
<dbReference type="InterPro" id="IPR000524">
    <property type="entry name" value="Tscrpt_reg_HTH_GntR"/>
</dbReference>
<keyword evidence="2 5" id="KW-0238">DNA-binding</keyword>
<dbReference type="PRINTS" id="PR00035">
    <property type="entry name" value="HTHGNTR"/>
</dbReference>
<organism evidence="5 6">
    <name type="scientific">Terriglobus roseus</name>
    <dbReference type="NCBI Taxonomy" id="392734"/>
    <lineage>
        <taxon>Bacteria</taxon>
        <taxon>Pseudomonadati</taxon>
        <taxon>Acidobacteriota</taxon>
        <taxon>Terriglobia</taxon>
        <taxon>Terriglobales</taxon>
        <taxon>Acidobacteriaceae</taxon>
        <taxon>Terriglobus</taxon>
    </lineage>
</organism>
<evidence type="ECO:0000256" key="2">
    <source>
        <dbReference type="ARBA" id="ARBA00023125"/>
    </source>
</evidence>
<accession>A0A1H4M5A7</accession>
<dbReference type="Gene3D" id="1.20.120.530">
    <property type="entry name" value="GntR ligand-binding domain-like"/>
    <property type="match status" value="1"/>
</dbReference>
<keyword evidence="3" id="KW-0804">Transcription</keyword>
<dbReference type="Pfam" id="PF07729">
    <property type="entry name" value="FCD"/>
    <property type="match status" value="1"/>
</dbReference>
<dbReference type="SMART" id="SM00345">
    <property type="entry name" value="HTH_GNTR"/>
    <property type="match status" value="1"/>
</dbReference>
<dbReference type="InterPro" id="IPR036388">
    <property type="entry name" value="WH-like_DNA-bd_sf"/>
</dbReference>